<comment type="caution">
    <text evidence="2">The sequence shown here is derived from an EMBL/GenBank/DDBJ whole genome shotgun (WGS) entry which is preliminary data.</text>
</comment>
<name>A0A2U1M6I2_ARTAN</name>
<organism evidence="2 3">
    <name type="scientific">Artemisia annua</name>
    <name type="common">Sweet wormwood</name>
    <dbReference type="NCBI Taxonomy" id="35608"/>
    <lineage>
        <taxon>Eukaryota</taxon>
        <taxon>Viridiplantae</taxon>
        <taxon>Streptophyta</taxon>
        <taxon>Embryophyta</taxon>
        <taxon>Tracheophyta</taxon>
        <taxon>Spermatophyta</taxon>
        <taxon>Magnoliopsida</taxon>
        <taxon>eudicotyledons</taxon>
        <taxon>Gunneridae</taxon>
        <taxon>Pentapetalae</taxon>
        <taxon>asterids</taxon>
        <taxon>campanulids</taxon>
        <taxon>Asterales</taxon>
        <taxon>Asteraceae</taxon>
        <taxon>Asteroideae</taxon>
        <taxon>Anthemideae</taxon>
        <taxon>Artemisiinae</taxon>
        <taxon>Artemisia</taxon>
    </lineage>
</organism>
<dbReference type="PANTHER" id="PTHR45786">
    <property type="entry name" value="DNA BINDING PROTEIN-LIKE"/>
    <property type="match status" value="1"/>
</dbReference>
<dbReference type="OrthoDB" id="1718834at2759"/>
<proteinExistence type="predicted"/>
<dbReference type="STRING" id="35608.A0A2U1M6I2"/>
<dbReference type="EMBL" id="PKPP01006337">
    <property type="protein sequence ID" value="PWA56846.1"/>
    <property type="molecule type" value="Genomic_DNA"/>
</dbReference>
<evidence type="ECO:0000313" key="3">
    <source>
        <dbReference type="Proteomes" id="UP000245207"/>
    </source>
</evidence>
<reference evidence="2 3" key="1">
    <citation type="journal article" date="2018" name="Mol. Plant">
        <title>The genome of Artemisia annua provides insight into the evolution of Asteraceae family and artemisinin biosynthesis.</title>
        <authorList>
            <person name="Shen Q."/>
            <person name="Zhang L."/>
            <person name="Liao Z."/>
            <person name="Wang S."/>
            <person name="Yan T."/>
            <person name="Shi P."/>
            <person name="Liu M."/>
            <person name="Fu X."/>
            <person name="Pan Q."/>
            <person name="Wang Y."/>
            <person name="Lv Z."/>
            <person name="Lu X."/>
            <person name="Zhang F."/>
            <person name="Jiang W."/>
            <person name="Ma Y."/>
            <person name="Chen M."/>
            <person name="Hao X."/>
            <person name="Li L."/>
            <person name="Tang Y."/>
            <person name="Lv G."/>
            <person name="Zhou Y."/>
            <person name="Sun X."/>
            <person name="Brodelius P.E."/>
            <person name="Rose J.K.C."/>
            <person name="Tang K."/>
        </authorList>
    </citation>
    <scope>NUCLEOTIDE SEQUENCE [LARGE SCALE GENOMIC DNA]</scope>
    <source>
        <strain evidence="3">cv. Huhao1</strain>
        <tissue evidence="2">Leaf</tissue>
    </source>
</reference>
<feature type="region of interest" description="Disordered" evidence="1">
    <location>
        <begin position="93"/>
        <end position="114"/>
    </location>
</feature>
<keyword evidence="3" id="KW-1185">Reference proteome</keyword>
<sequence length="295" mass="33195">MHPGKRKDYDSNNTAGRKDNKVLKNSTGDVSQADLDKQKGSSQHAAAATNVTPRVILEDRRVNCSSSPMNDSEVIDMTRRKEKKGELMRNYQSGQTSTNMTNGIHLPGRTNRAGATNISSRLTFESNNAIRGEPHRLLPSFDAVMTQESPTTCDNQDEDPYDFIYHGVPKQHRVLKEEPPCVFCGAKRINLADLGPLDDYRVTLNASVEHDQRNYNLPTTSEVAGIWVEGNNNITAYKRSIVVYWRSDYPTQIQPHWASYDPLSYVLFFPNGDPGWHSKIPRVGVSMDEIIGERK</sequence>
<gene>
    <name evidence="2" type="ORF">CTI12_AA414750</name>
</gene>
<evidence type="ECO:0000313" key="2">
    <source>
        <dbReference type="EMBL" id="PWA56846.1"/>
    </source>
</evidence>
<protein>
    <submittedName>
        <fullName evidence="2">Uncharacterized protein</fullName>
    </submittedName>
</protein>
<feature type="compositionally biased region" description="Basic and acidic residues" evidence="1">
    <location>
        <begin position="1"/>
        <end position="22"/>
    </location>
</feature>
<dbReference type="Proteomes" id="UP000245207">
    <property type="component" value="Unassembled WGS sequence"/>
</dbReference>
<dbReference type="PANTHER" id="PTHR45786:SF78">
    <property type="entry name" value="ATP-DEPENDENT DNA HELICASE"/>
    <property type="match status" value="1"/>
</dbReference>
<feature type="compositionally biased region" description="Polar residues" evidence="1">
    <location>
        <begin position="40"/>
        <end position="52"/>
    </location>
</feature>
<feature type="compositionally biased region" description="Polar residues" evidence="1">
    <location>
        <begin position="93"/>
        <end position="102"/>
    </location>
</feature>
<accession>A0A2U1M6I2</accession>
<feature type="region of interest" description="Disordered" evidence="1">
    <location>
        <begin position="1"/>
        <end position="52"/>
    </location>
</feature>
<evidence type="ECO:0000256" key="1">
    <source>
        <dbReference type="SAM" id="MobiDB-lite"/>
    </source>
</evidence>
<dbReference type="AlphaFoldDB" id="A0A2U1M6I2"/>